<dbReference type="PROSITE" id="PS51375">
    <property type="entry name" value="PPR"/>
    <property type="match status" value="9"/>
</dbReference>
<feature type="repeat" description="PPR" evidence="2">
    <location>
        <begin position="374"/>
        <end position="404"/>
    </location>
</feature>
<evidence type="ECO:0000256" key="2">
    <source>
        <dbReference type="PROSITE-ProRule" id="PRU00708"/>
    </source>
</evidence>
<sequence>MLISKPSKLPPISSLTHLLRTLSSIAVPSHNHISHLLLEQKSATQVLDTFQWASKLPSFTHSPSTYRALIHRLCTFRRFDIAHQLLDEMPHSIGLPPDDHIFVTLIHGLGRAHLVKQVIKVLDLVRRYNQKPSLKIFNSILDVLVKEDIDIAREFYRKKMVASGVKGDGYTFGILMKGLCLTNRIGDGFKLLQAVKSRGVAPNTVVYNTLLHALCRNGKVGRARSLMNEMEHPNDVTFNILISGYCGEENLVQALVMLEKCFGLGYVPDVVTTTKVLEILCNDGRVMEAVRVIERVESNGGLVDVVAYNTLIKGYCRLGKAKLGLRILKEIERKGCLPNVDTYNVLILGFCESGMLDKALDLFNDMKTDGINWNFATYDTLIRGLCSGGRTEDGLKILDLMNESKDGCRGRIGPFNSVLYGMYKEKRLDEALEFLANMDKLFPRAVDRSFRILGFCEEGATENAKKVYDQMIVERAVPCVLIYDYLIHIFCQQGCVRQAFELMNEMIAHCYFPVSSTFNVLINGFCEQGKVGSALKLLDEMIGRGCLPDIESYSHLVGAFCQKGDFQKALKLVLQMVGKGITPDYFTWNSLLLCSSRETVWLNSKSMFYVNNQLRCIIEA</sequence>
<dbReference type="Proteomes" id="UP000238479">
    <property type="component" value="Chromosome 1"/>
</dbReference>
<keyword evidence="1" id="KW-0677">Repeat</keyword>
<feature type="repeat" description="PPR" evidence="2">
    <location>
        <begin position="339"/>
        <end position="373"/>
    </location>
</feature>
<accession>A0A2P6SAA5</accession>
<dbReference type="InterPro" id="IPR011990">
    <property type="entry name" value="TPR-like_helical_dom_sf"/>
</dbReference>
<name>A0A2P6SAA5_ROSCH</name>
<dbReference type="EMBL" id="PDCK01000039">
    <property type="protein sequence ID" value="PRQ55613.1"/>
    <property type="molecule type" value="Genomic_DNA"/>
</dbReference>
<comment type="caution">
    <text evidence="3">The sequence shown here is derived from an EMBL/GenBank/DDBJ whole genome shotgun (WGS) entry which is preliminary data.</text>
</comment>
<feature type="repeat" description="PPR" evidence="2">
    <location>
        <begin position="549"/>
        <end position="583"/>
    </location>
</feature>
<protein>
    <submittedName>
        <fullName evidence="3">Putative pentatricopeptide</fullName>
    </submittedName>
</protein>
<gene>
    <name evidence="3" type="ORF">RchiOBHm_Chr1g0326501</name>
</gene>
<dbReference type="Pfam" id="PF13041">
    <property type="entry name" value="PPR_2"/>
    <property type="match status" value="3"/>
</dbReference>
<dbReference type="Gene3D" id="1.25.40.10">
    <property type="entry name" value="Tetratricopeptide repeat domain"/>
    <property type="match status" value="6"/>
</dbReference>
<dbReference type="PANTHER" id="PTHR47942:SF27">
    <property type="entry name" value="PPR CONTAINING PLANT-LIKE PROTEIN"/>
    <property type="match status" value="1"/>
</dbReference>
<dbReference type="AlphaFoldDB" id="A0A2P6SAA5"/>
<reference evidence="3 4" key="1">
    <citation type="journal article" date="2018" name="Nat. Genet.">
        <title>The Rosa genome provides new insights in the design of modern roses.</title>
        <authorList>
            <person name="Bendahmane M."/>
        </authorList>
    </citation>
    <scope>NUCLEOTIDE SEQUENCE [LARGE SCALE GENOMIC DNA]</scope>
    <source>
        <strain evidence="4">cv. Old Blush</strain>
    </source>
</reference>
<feature type="repeat" description="PPR" evidence="2">
    <location>
        <begin position="203"/>
        <end position="237"/>
    </location>
</feature>
<feature type="repeat" description="PPR" evidence="2">
    <location>
        <begin position="514"/>
        <end position="548"/>
    </location>
</feature>
<dbReference type="InterPro" id="IPR051222">
    <property type="entry name" value="PPR/CCM1_RNA-binding"/>
</dbReference>
<dbReference type="InterPro" id="IPR002885">
    <property type="entry name" value="PPR_rpt"/>
</dbReference>
<dbReference type="Pfam" id="PF01535">
    <property type="entry name" value="PPR"/>
    <property type="match status" value="4"/>
</dbReference>
<dbReference type="STRING" id="74649.A0A2P6SAA5"/>
<dbReference type="Pfam" id="PF12854">
    <property type="entry name" value="PPR_1"/>
    <property type="match status" value="1"/>
</dbReference>
<keyword evidence="4" id="KW-1185">Reference proteome</keyword>
<dbReference type="Gramene" id="PRQ55613">
    <property type="protein sequence ID" value="PRQ55613"/>
    <property type="gene ID" value="RchiOBHm_Chr1g0326501"/>
</dbReference>
<dbReference type="OMA" id="HKLCVFR"/>
<organism evidence="3 4">
    <name type="scientific">Rosa chinensis</name>
    <name type="common">China rose</name>
    <dbReference type="NCBI Taxonomy" id="74649"/>
    <lineage>
        <taxon>Eukaryota</taxon>
        <taxon>Viridiplantae</taxon>
        <taxon>Streptophyta</taxon>
        <taxon>Embryophyta</taxon>
        <taxon>Tracheophyta</taxon>
        <taxon>Spermatophyta</taxon>
        <taxon>Magnoliopsida</taxon>
        <taxon>eudicotyledons</taxon>
        <taxon>Gunneridae</taxon>
        <taxon>Pentapetalae</taxon>
        <taxon>rosids</taxon>
        <taxon>fabids</taxon>
        <taxon>Rosales</taxon>
        <taxon>Rosaceae</taxon>
        <taxon>Rosoideae</taxon>
        <taxon>Rosoideae incertae sedis</taxon>
        <taxon>Rosa</taxon>
    </lineage>
</organism>
<dbReference type="NCBIfam" id="TIGR00756">
    <property type="entry name" value="PPR"/>
    <property type="match status" value="8"/>
</dbReference>
<evidence type="ECO:0000313" key="3">
    <source>
        <dbReference type="EMBL" id="PRQ55613.1"/>
    </source>
</evidence>
<dbReference type="PANTHER" id="PTHR47942">
    <property type="entry name" value="TETRATRICOPEPTIDE REPEAT (TPR)-LIKE SUPERFAMILY PROTEIN-RELATED"/>
    <property type="match status" value="1"/>
</dbReference>
<feature type="repeat" description="PPR" evidence="2">
    <location>
        <begin position="479"/>
        <end position="513"/>
    </location>
</feature>
<feature type="repeat" description="PPR" evidence="2">
    <location>
        <begin position="62"/>
        <end position="96"/>
    </location>
</feature>
<dbReference type="OrthoDB" id="185373at2759"/>
<proteinExistence type="predicted"/>
<evidence type="ECO:0000313" key="4">
    <source>
        <dbReference type="Proteomes" id="UP000238479"/>
    </source>
</evidence>
<feature type="repeat" description="PPR" evidence="2">
    <location>
        <begin position="304"/>
        <end position="338"/>
    </location>
</feature>
<feature type="repeat" description="PPR" evidence="2">
    <location>
        <begin position="168"/>
        <end position="202"/>
    </location>
</feature>
<evidence type="ECO:0000256" key="1">
    <source>
        <dbReference type="ARBA" id="ARBA00022737"/>
    </source>
</evidence>